<dbReference type="Proteomes" id="UP000501266">
    <property type="component" value="Segment"/>
</dbReference>
<protein>
    <submittedName>
        <fullName evidence="1">Uncharacterized protein</fullName>
    </submittedName>
</protein>
<dbReference type="GeneID" id="77927843"/>
<keyword evidence="2" id="KW-1185">Reference proteome</keyword>
<dbReference type="EMBL" id="MT024865">
    <property type="protein sequence ID" value="QIN94002.1"/>
    <property type="molecule type" value="Genomic_DNA"/>
</dbReference>
<accession>A0A6G8R1C7</accession>
<evidence type="ECO:0000313" key="2">
    <source>
        <dbReference type="Proteomes" id="UP000501266"/>
    </source>
</evidence>
<proteinExistence type="predicted"/>
<sequence length="64" mass="7150">MADILSVLKTLVNKDDARRWAAVNNQTITEKGDAMIIGDYTLVFNEDGRLFFVEPRVPEGKPLG</sequence>
<dbReference type="RefSeq" id="YP_010652092.1">
    <property type="nucleotide sequence ID" value="NC_070785.1"/>
</dbReference>
<reference evidence="1 2" key="1">
    <citation type="submission" date="2020-02" db="EMBL/GenBank/DDBJ databases">
        <authorList>
            <person name="Bullock J.N."/>
            <person name="Barnes M.L."/>
            <person name="Kankolongo K.M."/>
            <person name="Dejene B.A."/>
            <person name="Lindsay P.E."/>
            <person name="Bhuiyan S."/>
            <person name="Nayek S."/>
            <person name="Hughes L.E."/>
            <person name="Garlena R.A."/>
            <person name="Russell D.A."/>
            <person name="Pope W.H."/>
            <person name="Jacobs-Sera D."/>
            <person name="Hatfull G.F."/>
        </authorList>
    </citation>
    <scope>NUCLEOTIDE SEQUENCE [LARGE SCALE GENOMIC DNA]</scope>
</reference>
<organism evidence="1 2">
    <name type="scientific">Streptomyces phage Wakanda</name>
    <dbReference type="NCBI Taxonomy" id="2713267"/>
    <lineage>
        <taxon>Viruses</taxon>
        <taxon>Duplodnaviria</taxon>
        <taxon>Heunggongvirae</taxon>
        <taxon>Uroviricota</taxon>
        <taxon>Caudoviricetes</taxon>
        <taxon>Stanwilliamsviridae</taxon>
        <taxon>Loccivirinae</taxon>
        <taxon>Wakandavirus</taxon>
        <taxon>Wakandavirus wakanda</taxon>
    </lineage>
</organism>
<gene>
    <name evidence="1" type="primary">6</name>
    <name evidence="1" type="ORF">SEA_WAKANDA_6</name>
</gene>
<evidence type="ECO:0000313" key="1">
    <source>
        <dbReference type="EMBL" id="QIN94002.1"/>
    </source>
</evidence>
<dbReference type="KEGG" id="vg:77927843"/>
<name>A0A6G8R1C7_9CAUD</name>